<feature type="binding site" evidence="8">
    <location>
        <position position="175"/>
    </location>
    <ligand>
        <name>L-tyrosine</name>
        <dbReference type="ChEBI" id="CHEBI:58315"/>
    </ligand>
</feature>
<keyword evidence="10" id="KW-0175">Coiled coil</keyword>
<dbReference type="InterPro" id="IPR001412">
    <property type="entry name" value="aa-tRNA-synth_I_CS"/>
</dbReference>
<dbReference type="PANTHER" id="PTHR11766">
    <property type="entry name" value="TYROSYL-TRNA SYNTHETASE"/>
    <property type="match status" value="1"/>
</dbReference>
<dbReference type="Pfam" id="PF22421">
    <property type="entry name" value="SYY_C-terminal"/>
    <property type="match status" value="1"/>
</dbReference>
<comment type="similarity">
    <text evidence="8">Belongs to the class-I aminoacyl-tRNA synthetase family. TyrS type 1 subfamily.</text>
</comment>
<evidence type="ECO:0000313" key="13">
    <source>
        <dbReference type="Proteomes" id="UP000680365"/>
    </source>
</evidence>
<dbReference type="CDD" id="cd00805">
    <property type="entry name" value="TyrRS_core"/>
    <property type="match status" value="1"/>
</dbReference>
<evidence type="ECO:0000256" key="3">
    <source>
        <dbReference type="ARBA" id="ARBA00022840"/>
    </source>
</evidence>
<feature type="binding site" evidence="8">
    <location>
        <position position="238"/>
    </location>
    <ligand>
        <name>ATP</name>
        <dbReference type="ChEBI" id="CHEBI:30616"/>
    </ligand>
</feature>
<accession>A0ABS5QK77</accession>
<comment type="catalytic activity">
    <reaction evidence="7 8">
        <text>tRNA(Tyr) + L-tyrosine + ATP = L-tyrosyl-tRNA(Tyr) + AMP + diphosphate + H(+)</text>
        <dbReference type="Rhea" id="RHEA:10220"/>
        <dbReference type="Rhea" id="RHEA-COMP:9706"/>
        <dbReference type="Rhea" id="RHEA-COMP:9707"/>
        <dbReference type="ChEBI" id="CHEBI:15378"/>
        <dbReference type="ChEBI" id="CHEBI:30616"/>
        <dbReference type="ChEBI" id="CHEBI:33019"/>
        <dbReference type="ChEBI" id="CHEBI:58315"/>
        <dbReference type="ChEBI" id="CHEBI:78442"/>
        <dbReference type="ChEBI" id="CHEBI:78536"/>
        <dbReference type="ChEBI" id="CHEBI:456215"/>
        <dbReference type="EC" id="6.1.1.1"/>
    </reaction>
</comment>
<dbReference type="PROSITE" id="PS50889">
    <property type="entry name" value="S4"/>
    <property type="match status" value="1"/>
</dbReference>
<dbReference type="Gene3D" id="3.10.290.10">
    <property type="entry name" value="RNA-binding S4 domain"/>
    <property type="match status" value="1"/>
</dbReference>
<dbReference type="EMBL" id="JAEDAM010000008">
    <property type="protein sequence ID" value="MBS8121650.1"/>
    <property type="molecule type" value="Genomic_DNA"/>
</dbReference>
<dbReference type="GO" id="GO:0004831">
    <property type="term" value="F:tyrosine-tRNA ligase activity"/>
    <property type="evidence" value="ECO:0007669"/>
    <property type="project" value="UniProtKB-EC"/>
</dbReference>
<keyword evidence="2 8" id="KW-0547">Nucleotide-binding</keyword>
<dbReference type="InterPro" id="IPR024088">
    <property type="entry name" value="Tyr-tRNA-ligase_bac-type"/>
</dbReference>
<dbReference type="InterPro" id="IPR014729">
    <property type="entry name" value="Rossmann-like_a/b/a_fold"/>
</dbReference>
<feature type="binding site" evidence="8">
    <location>
        <position position="179"/>
    </location>
    <ligand>
        <name>L-tyrosine</name>
        <dbReference type="ChEBI" id="CHEBI:58315"/>
    </ligand>
</feature>
<dbReference type="PANTHER" id="PTHR11766:SF0">
    <property type="entry name" value="TYROSINE--TRNA LIGASE, MITOCHONDRIAL"/>
    <property type="match status" value="1"/>
</dbReference>
<dbReference type="InterPro" id="IPR036986">
    <property type="entry name" value="S4_RNA-bd_sf"/>
</dbReference>
<proteinExistence type="inferred from homology"/>
<name>A0ABS5QK77_9BACT</name>
<dbReference type="EC" id="6.1.1.1" evidence="8"/>
<evidence type="ECO:0000256" key="7">
    <source>
        <dbReference type="ARBA" id="ARBA00048248"/>
    </source>
</evidence>
<evidence type="ECO:0000313" key="12">
    <source>
        <dbReference type="EMBL" id="MBS8121650.1"/>
    </source>
</evidence>
<protein>
    <recommendedName>
        <fullName evidence="8">Tyrosine--tRNA ligase</fullName>
        <ecNumber evidence="8">6.1.1.1</ecNumber>
    </recommendedName>
    <alternativeName>
        <fullName evidence="8">Tyrosyl-tRNA synthetase</fullName>
        <shortName evidence="8">TyrRS</shortName>
    </alternativeName>
</protein>
<keyword evidence="3 8" id="KW-0067">ATP-binding</keyword>
<comment type="subunit">
    <text evidence="8">Homodimer.</text>
</comment>
<dbReference type="SUPFAM" id="SSF55174">
    <property type="entry name" value="Alpha-L RNA-binding motif"/>
    <property type="match status" value="1"/>
</dbReference>
<dbReference type="Proteomes" id="UP000680365">
    <property type="component" value="Unassembled WGS sequence"/>
</dbReference>
<evidence type="ECO:0000256" key="9">
    <source>
        <dbReference type="PROSITE-ProRule" id="PRU00182"/>
    </source>
</evidence>
<dbReference type="SUPFAM" id="SSF52374">
    <property type="entry name" value="Nucleotidylyl transferase"/>
    <property type="match status" value="1"/>
</dbReference>
<keyword evidence="8" id="KW-0963">Cytoplasm</keyword>
<keyword evidence="5 8" id="KW-0648">Protein biosynthesis</keyword>
<keyword evidence="6 8" id="KW-0030">Aminoacyl-tRNA synthetase</keyword>
<keyword evidence="4 9" id="KW-0694">RNA-binding</keyword>
<dbReference type="Gene3D" id="3.40.50.620">
    <property type="entry name" value="HUPs"/>
    <property type="match status" value="1"/>
</dbReference>
<dbReference type="PROSITE" id="PS00178">
    <property type="entry name" value="AA_TRNA_LIGASE_I"/>
    <property type="match status" value="1"/>
</dbReference>
<feature type="short sequence motif" description="'HIGH' region" evidence="8">
    <location>
        <begin position="38"/>
        <end position="47"/>
    </location>
</feature>
<sequence>MKLKNILENKGLVYQFSNEEVFDLYDKGGQTLYFGVDPTADSMHIGHFTVFMNALNYILKGNKLILLIGGATGMIGDPSGRDSDREFLDKESLQKNIKSLSKQMQEIISNLEKLLGKKIDYEIVDNYDFYENINFLDFLRNVGKYITVNNMINKETVKKRIEDPDKSISYTEFSYMLIQAYDFVKLYKEKNCKLQICGSDQWGNGVTGIELIRKIINKEGFVVSAPLILDSNGKKFGKSEGNAIWLDKTKSSPYFVYQYFMNCNDDDIERFLKIYTILNFDEIQKIIEKHNNNPENRFGQEILADNVVKTIFGEKESNQAKKISKIMFSKENKLDILNSMDEEEIKATQNETGGIKINGEIKIIDLLTKLGLSSSNSDAKKIIKSGAIYFNEEKIESIEKIISRDDLIKSKVGILRKGKKNFKILN</sequence>
<evidence type="ECO:0000256" key="5">
    <source>
        <dbReference type="ARBA" id="ARBA00022917"/>
    </source>
</evidence>
<evidence type="ECO:0000256" key="6">
    <source>
        <dbReference type="ARBA" id="ARBA00023146"/>
    </source>
</evidence>
<comment type="function">
    <text evidence="8">Catalyzes the attachment of tyrosine to tRNA(Tyr) in a two-step reaction: tyrosine is first activated by ATP to form Tyr-AMP and then transferred to the acceptor end of tRNA(Tyr).</text>
</comment>
<dbReference type="HAMAP" id="MF_02006">
    <property type="entry name" value="Tyr_tRNA_synth_type1"/>
    <property type="match status" value="1"/>
</dbReference>
<dbReference type="InterPro" id="IPR002305">
    <property type="entry name" value="aa-tRNA-synth_Ic"/>
</dbReference>
<evidence type="ECO:0000256" key="8">
    <source>
        <dbReference type="HAMAP-Rule" id="MF_02006"/>
    </source>
</evidence>
<feature type="short sequence motif" description="'KMSKS' region" evidence="8">
    <location>
        <begin position="235"/>
        <end position="239"/>
    </location>
</feature>
<feature type="coiled-coil region" evidence="10">
    <location>
        <begin position="90"/>
        <end position="117"/>
    </location>
</feature>
<dbReference type="Pfam" id="PF00579">
    <property type="entry name" value="tRNA-synt_1b"/>
    <property type="match status" value="1"/>
</dbReference>
<gene>
    <name evidence="8" type="primary">tyrS</name>
    <name evidence="12" type="ORF">VAMP_12n331</name>
</gene>
<reference evidence="12 13" key="1">
    <citation type="journal article" date="2021" name="Nat. Commun.">
        <title>Reductive evolution and unique predatory mode in the CPR bacterium Vampirococcus lugosii.</title>
        <authorList>
            <person name="Moreira D."/>
            <person name="Zivanovic Y."/>
            <person name="Lopez-Archilla A.I."/>
            <person name="Iniesto M."/>
            <person name="Lopez-Garcia P."/>
        </authorList>
    </citation>
    <scope>NUCLEOTIDE SEQUENCE [LARGE SCALE GENOMIC DNA]</scope>
    <source>
        <strain evidence="12">Chiprana</strain>
    </source>
</reference>
<dbReference type="InterPro" id="IPR054608">
    <property type="entry name" value="SYY-like_C"/>
</dbReference>
<dbReference type="NCBIfam" id="TIGR00234">
    <property type="entry name" value="tyrS"/>
    <property type="match status" value="1"/>
</dbReference>
<evidence type="ECO:0000256" key="10">
    <source>
        <dbReference type="SAM" id="Coils"/>
    </source>
</evidence>
<dbReference type="PRINTS" id="PR01040">
    <property type="entry name" value="TRNASYNTHTYR"/>
</dbReference>
<dbReference type="Gene3D" id="1.10.240.10">
    <property type="entry name" value="Tyrosyl-Transfer RNA Synthetase"/>
    <property type="match status" value="1"/>
</dbReference>
<evidence type="ECO:0000259" key="11">
    <source>
        <dbReference type="Pfam" id="PF22421"/>
    </source>
</evidence>
<comment type="caution">
    <text evidence="12">The sequence shown here is derived from an EMBL/GenBank/DDBJ whole genome shotgun (WGS) entry which is preliminary data.</text>
</comment>
<dbReference type="InterPro" id="IPR002307">
    <property type="entry name" value="Tyr-tRNA-ligase"/>
</dbReference>
<dbReference type="RefSeq" id="WP_213348396.1">
    <property type="nucleotide sequence ID" value="NZ_JAEDAM010000008.1"/>
</dbReference>
<dbReference type="InterPro" id="IPR024107">
    <property type="entry name" value="Tyr-tRNA-ligase_bac_1"/>
</dbReference>
<feature type="binding site" evidence="8">
    <location>
        <position position="33"/>
    </location>
    <ligand>
        <name>L-tyrosine</name>
        <dbReference type="ChEBI" id="CHEBI:58315"/>
    </ligand>
</feature>
<organism evidence="12 13">
    <name type="scientific">Candidatus Vampirococcus lugosii</name>
    <dbReference type="NCBI Taxonomy" id="2789015"/>
    <lineage>
        <taxon>Bacteria</taxon>
        <taxon>Candidatus Absconditibacteriota</taxon>
        <taxon>Vampirococcus</taxon>
    </lineage>
</organism>
<evidence type="ECO:0000256" key="1">
    <source>
        <dbReference type="ARBA" id="ARBA00022598"/>
    </source>
</evidence>
<keyword evidence="13" id="KW-1185">Reference proteome</keyword>
<keyword evidence="1 8" id="KW-0436">Ligase</keyword>
<comment type="subcellular location">
    <subcellularLocation>
        <location evidence="8">Cytoplasm</location>
    </subcellularLocation>
</comment>
<feature type="domain" description="Tyrosine--tRNA ligase SYY-like C-terminal" evidence="11">
    <location>
        <begin position="345"/>
        <end position="424"/>
    </location>
</feature>
<evidence type="ECO:0000256" key="4">
    <source>
        <dbReference type="ARBA" id="ARBA00022884"/>
    </source>
</evidence>
<evidence type="ECO:0000256" key="2">
    <source>
        <dbReference type="ARBA" id="ARBA00022741"/>
    </source>
</evidence>